<comment type="caution">
    <text evidence="2">The sequence shown here is derived from an EMBL/GenBank/DDBJ whole genome shotgun (WGS) entry which is preliminary data.</text>
</comment>
<reference evidence="2" key="1">
    <citation type="submission" date="2022-06" db="EMBL/GenBank/DDBJ databases">
        <authorList>
            <consortium name="SYNGENTA / RWTH Aachen University"/>
        </authorList>
    </citation>
    <scope>NUCLEOTIDE SEQUENCE</scope>
</reference>
<evidence type="ECO:0000313" key="3">
    <source>
        <dbReference type="Proteomes" id="UP001153365"/>
    </source>
</evidence>
<proteinExistence type="predicted"/>
<evidence type="ECO:0000256" key="1">
    <source>
        <dbReference type="SAM" id="MobiDB-lite"/>
    </source>
</evidence>
<feature type="region of interest" description="Disordered" evidence="1">
    <location>
        <begin position="1"/>
        <end position="27"/>
    </location>
</feature>
<gene>
    <name evidence="2" type="ORF">PPACK8108_LOCUS21769</name>
</gene>
<protein>
    <submittedName>
        <fullName evidence="2">Uncharacterized protein</fullName>
    </submittedName>
</protein>
<feature type="compositionally biased region" description="Basic and acidic residues" evidence="1">
    <location>
        <begin position="1"/>
        <end position="14"/>
    </location>
</feature>
<organism evidence="2 3">
    <name type="scientific">Phakopsora pachyrhizi</name>
    <name type="common">Asian soybean rust disease fungus</name>
    <dbReference type="NCBI Taxonomy" id="170000"/>
    <lineage>
        <taxon>Eukaryota</taxon>
        <taxon>Fungi</taxon>
        <taxon>Dikarya</taxon>
        <taxon>Basidiomycota</taxon>
        <taxon>Pucciniomycotina</taxon>
        <taxon>Pucciniomycetes</taxon>
        <taxon>Pucciniales</taxon>
        <taxon>Phakopsoraceae</taxon>
        <taxon>Phakopsora</taxon>
    </lineage>
</organism>
<dbReference type="Proteomes" id="UP001153365">
    <property type="component" value="Unassembled WGS sequence"/>
</dbReference>
<feature type="compositionally biased region" description="Basic and acidic residues" evidence="1">
    <location>
        <begin position="140"/>
        <end position="160"/>
    </location>
</feature>
<sequence>MERQRGTVETEQPKKKSIHKMAEGGSKVRTRMNFQINKLNSRPGFEANTRGGNVLWDVLVVQDLGYECDSRKWPTEKCTQRLALKTISTSMEKWKLSTSLELQEWVAQNREATTATECQRPSTEMTQSSQTWDMKRAYVEMKDKERQPVSRVKARTELERSNVQTSKQEERTEQTKKKKQIRKN</sequence>
<accession>A0AAV0BM48</accession>
<name>A0AAV0BM48_PHAPC</name>
<evidence type="ECO:0000313" key="2">
    <source>
        <dbReference type="EMBL" id="CAH7687041.1"/>
    </source>
</evidence>
<keyword evidence="3" id="KW-1185">Reference proteome</keyword>
<dbReference type="AlphaFoldDB" id="A0AAV0BM48"/>
<dbReference type="EMBL" id="CALTRL010005828">
    <property type="protein sequence ID" value="CAH7687041.1"/>
    <property type="molecule type" value="Genomic_DNA"/>
</dbReference>
<feature type="region of interest" description="Disordered" evidence="1">
    <location>
        <begin position="140"/>
        <end position="184"/>
    </location>
</feature>